<accession>A0A8S0UPX9</accession>
<feature type="transmembrane region" description="Helical" evidence="2">
    <location>
        <begin position="124"/>
        <end position="146"/>
    </location>
</feature>
<keyword evidence="4" id="KW-1185">Reference proteome</keyword>
<keyword evidence="2" id="KW-1133">Transmembrane helix</keyword>
<dbReference type="Gramene" id="OE9A106473T1">
    <property type="protein sequence ID" value="OE9A106473C1"/>
    <property type="gene ID" value="OE9A106473"/>
</dbReference>
<gene>
    <name evidence="3" type="ORF">OLEA9_A106473</name>
</gene>
<name>A0A8S0UPX9_OLEEU</name>
<keyword evidence="2" id="KW-0472">Membrane</keyword>
<evidence type="ECO:0000313" key="4">
    <source>
        <dbReference type="Proteomes" id="UP000594638"/>
    </source>
</evidence>
<proteinExistence type="predicted"/>
<dbReference type="Proteomes" id="UP000594638">
    <property type="component" value="Unassembled WGS sequence"/>
</dbReference>
<reference evidence="3 4" key="1">
    <citation type="submission" date="2019-12" db="EMBL/GenBank/DDBJ databases">
        <authorList>
            <person name="Alioto T."/>
            <person name="Alioto T."/>
            <person name="Gomez Garrido J."/>
        </authorList>
    </citation>
    <scope>NUCLEOTIDE SEQUENCE [LARGE SCALE GENOMIC DNA]</scope>
</reference>
<feature type="region of interest" description="Disordered" evidence="1">
    <location>
        <begin position="170"/>
        <end position="194"/>
    </location>
</feature>
<feature type="transmembrane region" description="Helical" evidence="2">
    <location>
        <begin position="96"/>
        <end position="112"/>
    </location>
</feature>
<organism evidence="3 4">
    <name type="scientific">Olea europaea subsp. europaea</name>
    <dbReference type="NCBI Taxonomy" id="158383"/>
    <lineage>
        <taxon>Eukaryota</taxon>
        <taxon>Viridiplantae</taxon>
        <taxon>Streptophyta</taxon>
        <taxon>Embryophyta</taxon>
        <taxon>Tracheophyta</taxon>
        <taxon>Spermatophyta</taxon>
        <taxon>Magnoliopsida</taxon>
        <taxon>eudicotyledons</taxon>
        <taxon>Gunneridae</taxon>
        <taxon>Pentapetalae</taxon>
        <taxon>asterids</taxon>
        <taxon>lamiids</taxon>
        <taxon>Lamiales</taxon>
        <taxon>Oleaceae</taxon>
        <taxon>Oleeae</taxon>
        <taxon>Olea</taxon>
    </lineage>
</organism>
<comment type="caution">
    <text evidence="3">The sequence shown here is derived from an EMBL/GenBank/DDBJ whole genome shotgun (WGS) entry which is preliminary data.</text>
</comment>
<sequence length="219" mass="23858">MASIWRSWASTIPSLVCLRESNIWAYSVRKDDSPLIRKLVPISDSITRAGNAAYVAGNVYSSAENDNFGAGIAFLCAEDAVFSTGLADSGAGKAEIAVEILFFLLLTLYTLLDMLKLIFLPLEMIIMVLGMLILVLETLAMLLEIINGKRREEDTKPNLNLFLPIPSLPTTKEKHSKLQPATKEKQAKLNPTTTPTWGVTGSECSVMAQDLGPSLLAVE</sequence>
<evidence type="ECO:0000313" key="3">
    <source>
        <dbReference type="EMBL" id="CAA3022192.1"/>
    </source>
</evidence>
<evidence type="ECO:0000256" key="1">
    <source>
        <dbReference type="SAM" id="MobiDB-lite"/>
    </source>
</evidence>
<dbReference type="AlphaFoldDB" id="A0A8S0UPX9"/>
<dbReference type="EMBL" id="CACTIH010009065">
    <property type="protein sequence ID" value="CAA3022192.1"/>
    <property type="molecule type" value="Genomic_DNA"/>
</dbReference>
<protein>
    <submittedName>
        <fullName evidence="3">Uncharacterized protein</fullName>
    </submittedName>
</protein>
<evidence type="ECO:0000256" key="2">
    <source>
        <dbReference type="SAM" id="Phobius"/>
    </source>
</evidence>
<keyword evidence="2" id="KW-0812">Transmembrane</keyword>